<dbReference type="PROSITE" id="PS51352">
    <property type="entry name" value="THIOREDOXIN_2"/>
    <property type="match status" value="1"/>
</dbReference>
<feature type="transmembrane region" description="Helical" evidence="3">
    <location>
        <begin position="14"/>
        <end position="35"/>
    </location>
</feature>
<comment type="similarity">
    <text evidence="1">Belongs to the protein disulfide isomerase family.</text>
</comment>
<dbReference type="InterPro" id="IPR036249">
    <property type="entry name" value="Thioredoxin-like_sf"/>
</dbReference>
<dbReference type="PANTHER" id="PTHR45672">
    <property type="entry name" value="PROTEIN DISULFIDE-ISOMERASE C17H9.14C-RELATED"/>
    <property type="match status" value="1"/>
</dbReference>
<dbReference type="AlphaFoldDB" id="A0A6C0JNA8"/>
<dbReference type="CDD" id="cd02961">
    <property type="entry name" value="PDI_a_family"/>
    <property type="match status" value="1"/>
</dbReference>
<keyword evidence="3" id="KW-0812">Transmembrane</keyword>
<keyword evidence="2" id="KW-0732">Signal</keyword>
<dbReference type="InterPro" id="IPR051063">
    <property type="entry name" value="PDI"/>
</dbReference>
<dbReference type="InterPro" id="IPR013766">
    <property type="entry name" value="Thioredoxin_domain"/>
</dbReference>
<dbReference type="GO" id="GO:0005783">
    <property type="term" value="C:endoplasmic reticulum"/>
    <property type="evidence" value="ECO:0007669"/>
    <property type="project" value="TreeGrafter"/>
</dbReference>
<evidence type="ECO:0000256" key="2">
    <source>
        <dbReference type="ARBA" id="ARBA00022729"/>
    </source>
</evidence>
<evidence type="ECO:0000313" key="5">
    <source>
        <dbReference type="EMBL" id="QHU06220.1"/>
    </source>
</evidence>
<organism evidence="5">
    <name type="scientific">viral metagenome</name>
    <dbReference type="NCBI Taxonomy" id="1070528"/>
    <lineage>
        <taxon>unclassified sequences</taxon>
        <taxon>metagenomes</taxon>
        <taxon>organismal metagenomes</taxon>
    </lineage>
</organism>
<dbReference type="Gene3D" id="3.40.30.10">
    <property type="entry name" value="Glutaredoxin"/>
    <property type="match status" value="1"/>
</dbReference>
<name>A0A6C0JNA8_9ZZZZ</name>
<protein>
    <recommendedName>
        <fullName evidence="4">Thioredoxin domain-containing protein</fullName>
    </recommendedName>
</protein>
<sequence>MALGEVLNRIFRPYFYYIIGVTILVLFIVIGYYAYKKLMGKKDNKMANVANANRRSNEAIVYFFHVDWCPHCKKALPEWQAFSSRYDKKEINGYIIKCIDKNCTDETSEVTEFINKYNIDSYPTIKMIRDNKTIDFETKITNSTLEKFVNTML</sequence>
<dbReference type="SUPFAM" id="SSF52833">
    <property type="entry name" value="Thioredoxin-like"/>
    <property type="match status" value="1"/>
</dbReference>
<dbReference type="GO" id="GO:0003756">
    <property type="term" value="F:protein disulfide isomerase activity"/>
    <property type="evidence" value="ECO:0007669"/>
    <property type="project" value="TreeGrafter"/>
</dbReference>
<accession>A0A6C0JNA8</accession>
<dbReference type="Pfam" id="PF00085">
    <property type="entry name" value="Thioredoxin"/>
    <property type="match status" value="1"/>
</dbReference>
<dbReference type="PANTHER" id="PTHR45672:SF3">
    <property type="entry name" value="THIOREDOXIN DOMAIN-CONTAINING PROTEIN 5"/>
    <property type="match status" value="1"/>
</dbReference>
<dbReference type="GO" id="GO:0006457">
    <property type="term" value="P:protein folding"/>
    <property type="evidence" value="ECO:0007669"/>
    <property type="project" value="TreeGrafter"/>
</dbReference>
<feature type="domain" description="Thioredoxin" evidence="4">
    <location>
        <begin position="23"/>
        <end position="153"/>
    </location>
</feature>
<keyword evidence="3" id="KW-0472">Membrane</keyword>
<evidence type="ECO:0000256" key="1">
    <source>
        <dbReference type="ARBA" id="ARBA00006347"/>
    </source>
</evidence>
<dbReference type="EMBL" id="MN740431">
    <property type="protein sequence ID" value="QHU06220.1"/>
    <property type="molecule type" value="Genomic_DNA"/>
</dbReference>
<evidence type="ECO:0000256" key="3">
    <source>
        <dbReference type="SAM" id="Phobius"/>
    </source>
</evidence>
<keyword evidence="3" id="KW-1133">Transmembrane helix</keyword>
<reference evidence="5" key="1">
    <citation type="journal article" date="2020" name="Nature">
        <title>Giant virus diversity and host interactions through global metagenomics.</title>
        <authorList>
            <person name="Schulz F."/>
            <person name="Roux S."/>
            <person name="Paez-Espino D."/>
            <person name="Jungbluth S."/>
            <person name="Walsh D.A."/>
            <person name="Denef V.J."/>
            <person name="McMahon K.D."/>
            <person name="Konstantinidis K.T."/>
            <person name="Eloe-Fadrosh E.A."/>
            <person name="Kyrpides N.C."/>
            <person name="Woyke T."/>
        </authorList>
    </citation>
    <scope>NUCLEOTIDE SEQUENCE</scope>
    <source>
        <strain evidence="5">GVMAG-M-3300027747-57</strain>
    </source>
</reference>
<proteinExistence type="inferred from homology"/>
<evidence type="ECO:0000259" key="4">
    <source>
        <dbReference type="PROSITE" id="PS51352"/>
    </source>
</evidence>